<dbReference type="Pfam" id="PF22698">
    <property type="entry name" value="Semialdhyde_dhC_1"/>
    <property type="match status" value="1"/>
</dbReference>
<dbReference type="SMART" id="SM00859">
    <property type="entry name" value="Semialdhyde_dh"/>
    <property type="match status" value="1"/>
</dbReference>
<keyword evidence="1" id="KW-0055">Arginine biosynthesis</keyword>
<dbReference type="InterPro" id="IPR036291">
    <property type="entry name" value="NAD(P)-bd_dom_sf"/>
</dbReference>
<accession>A0A1W1BS94</accession>
<dbReference type="Gene3D" id="3.40.50.720">
    <property type="entry name" value="NAD(P)-binding Rossmann-like Domain"/>
    <property type="match status" value="1"/>
</dbReference>
<dbReference type="Pfam" id="PF01118">
    <property type="entry name" value="Semialdhyde_dh"/>
    <property type="match status" value="1"/>
</dbReference>
<sequence>MKNIGVIGASGYTGLELIKMIINHPKFKISYLATTTGDISLEELHPSLKNTINIDIDKINIKDIEKKCELVFLALPHQKSMEYAKKLLKKDIKVVDLSADYRLELDTYEKNYCKHTDKKNLKNSTYGLIEYYRDDIKNTKLIAGPGCYPTATLLGILPLIPYIDEKSNIFIDAKSGLSGAGKKLSENTHFVNMNDNIFAYNPLKHRHQPEIKEKIKKIHNVDVNINFVPHLIPTTRGELISIYATLKEDINPLEILKEHYKNDKFIRIRETPVDIKSTAGTHFCDIYASSNGDALFINSSIDNLLRGASSQALVCANLMCGYKEELGIPNIAYVP</sequence>
<evidence type="ECO:0000256" key="4">
    <source>
        <dbReference type="ARBA" id="ARBA00023002"/>
    </source>
</evidence>
<keyword evidence="2" id="KW-0028">Amino-acid biosynthesis</keyword>
<reference evidence="7" key="1">
    <citation type="submission" date="2016-10" db="EMBL/GenBank/DDBJ databases">
        <authorList>
            <person name="de Groot N.N."/>
        </authorList>
    </citation>
    <scope>NUCLEOTIDE SEQUENCE</scope>
</reference>
<evidence type="ECO:0000256" key="2">
    <source>
        <dbReference type="ARBA" id="ARBA00022605"/>
    </source>
</evidence>
<evidence type="ECO:0000256" key="1">
    <source>
        <dbReference type="ARBA" id="ARBA00022571"/>
    </source>
</evidence>
<dbReference type="CDD" id="cd23934">
    <property type="entry name" value="AGPR_1_C"/>
    <property type="match status" value="1"/>
</dbReference>
<dbReference type="PROSITE" id="PS01224">
    <property type="entry name" value="ARGC"/>
    <property type="match status" value="1"/>
</dbReference>
<dbReference type="PANTHER" id="PTHR32338">
    <property type="entry name" value="N-ACETYL-GAMMA-GLUTAMYL-PHOSPHATE REDUCTASE, CHLOROPLASTIC-RELATED-RELATED"/>
    <property type="match status" value="1"/>
</dbReference>
<evidence type="ECO:0000313" key="7">
    <source>
        <dbReference type="EMBL" id="SFV56468.1"/>
    </source>
</evidence>
<dbReference type="SUPFAM" id="SSF55347">
    <property type="entry name" value="Glyceraldehyde-3-phosphate dehydrogenase-like, C-terminal domain"/>
    <property type="match status" value="1"/>
</dbReference>
<dbReference type="AlphaFoldDB" id="A0A1W1BS94"/>
<dbReference type="Gene3D" id="3.30.360.10">
    <property type="entry name" value="Dihydrodipicolinate Reductase, domain 2"/>
    <property type="match status" value="1"/>
</dbReference>
<dbReference type="GO" id="GO:0003942">
    <property type="term" value="F:N-acetyl-gamma-glutamyl-phosphate reductase activity"/>
    <property type="evidence" value="ECO:0007669"/>
    <property type="project" value="UniProtKB-EC"/>
</dbReference>
<dbReference type="GO" id="GO:0070401">
    <property type="term" value="F:NADP+ binding"/>
    <property type="evidence" value="ECO:0007669"/>
    <property type="project" value="InterPro"/>
</dbReference>
<gene>
    <name evidence="7" type="ORF">MNB_SV-9-144</name>
</gene>
<dbReference type="SUPFAM" id="SSF51735">
    <property type="entry name" value="NAD(P)-binding Rossmann-fold domains"/>
    <property type="match status" value="1"/>
</dbReference>
<dbReference type="InterPro" id="IPR000534">
    <property type="entry name" value="Semialdehyde_DH_NAD-bd"/>
</dbReference>
<dbReference type="EC" id="1.2.1.38" evidence="7"/>
<dbReference type="PANTHER" id="PTHR32338:SF10">
    <property type="entry name" value="N-ACETYL-GAMMA-GLUTAMYL-PHOSPHATE REDUCTASE, CHLOROPLASTIC-RELATED"/>
    <property type="match status" value="1"/>
</dbReference>
<comment type="pathway">
    <text evidence="5">Amino-acid biosynthesis.</text>
</comment>
<organism evidence="7">
    <name type="scientific">hydrothermal vent metagenome</name>
    <dbReference type="NCBI Taxonomy" id="652676"/>
    <lineage>
        <taxon>unclassified sequences</taxon>
        <taxon>metagenomes</taxon>
        <taxon>ecological metagenomes</taxon>
    </lineage>
</organism>
<dbReference type="InterPro" id="IPR023013">
    <property type="entry name" value="AGPR_AS"/>
</dbReference>
<keyword evidence="3" id="KW-0521">NADP</keyword>
<name>A0A1W1BS94_9ZZZZ</name>
<protein>
    <submittedName>
        <fullName evidence="7">N-acetyl-gamma-glutamyl-phosphate reductase</fullName>
        <ecNumber evidence="7">1.2.1.38</ecNumber>
    </submittedName>
</protein>
<keyword evidence="4 7" id="KW-0560">Oxidoreductase</keyword>
<dbReference type="HAMAP" id="MF_00150">
    <property type="entry name" value="ArgC_type1"/>
    <property type="match status" value="1"/>
</dbReference>
<dbReference type="GO" id="GO:0006526">
    <property type="term" value="P:L-arginine biosynthetic process"/>
    <property type="evidence" value="ECO:0007669"/>
    <property type="project" value="UniProtKB-KW"/>
</dbReference>
<proteinExistence type="inferred from homology"/>
<dbReference type="InterPro" id="IPR058924">
    <property type="entry name" value="AGPR_dimerisation_dom"/>
</dbReference>
<feature type="domain" description="Semialdehyde dehydrogenase NAD-binding" evidence="6">
    <location>
        <begin position="3"/>
        <end position="139"/>
    </location>
</feature>
<dbReference type="CDD" id="cd17895">
    <property type="entry name" value="AGPR_1_N"/>
    <property type="match status" value="1"/>
</dbReference>
<evidence type="ECO:0000256" key="3">
    <source>
        <dbReference type="ARBA" id="ARBA00022857"/>
    </source>
</evidence>
<dbReference type="EMBL" id="FPHG01000030">
    <property type="protein sequence ID" value="SFV56468.1"/>
    <property type="molecule type" value="Genomic_DNA"/>
</dbReference>
<dbReference type="GO" id="GO:0051287">
    <property type="term" value="F:NAD binding"/>
    <property type="evidence" value="ECO:0007669"/>
    <property type="project" value="InterPro"/>
</dbReference>
<evidence type="ECO:0000259" key="6">
    <source>
        <dbReference type="SMART" id="SM00859"/>
    </source>
</evidence>
<evidence type="ECO:0000256" key="5">
    <source>
        <dbReference type="ARBA" id="ARBA00029440"/>
    </source>
</evidence>
<dbReference type="InterPro" id="IPR050085">
    <property type="entry name" value="AGPR"/>
</dbReference>
<dbReference type="InterPro" id="IPR000706">
    <property type="entry name" value="AGPR_type-1"/>
</dbReference>
<dbReference type="NCBIfam" id="TIGR01850">
    <property type="entry name" value="argC"/>
    <property type="match status" value="1"/>
</dbReference>